<gene>
    <name evidence="1" type="ORF">MINT15_31090</name>
</gene>
<protein>
    <submittedName>
        <fullName evidence="1">Uncharacterized protein</fullName>
    </submittedName>
</protein>
<accession>A0A837D5G9</accession>
<name>A0A837D5G9_9PSEU</name>
<dbReference type="AlphaFoldDB" id="A0A837D5G9"/>
<evidence type="ECO:0000313" key="1">
    <source>
        <dbReference type="EMBL" id="KHF42907.1"/>
    </source>
</evidence>
<proteinExistence type="predicted"/>
<dbReference type="OMA" id="NRARTWQ"/>
<dbReference type="RefSeq" id="WP_015786069.1">
    <property type="nucleotide sequence ID" value="NZ_CALJZO010000078.1"/>
</dbReference>
<comment type="caution">
    <text evidence="1">The sequence shown here is derived from an EMBL/GenBank/DDBJ whole genome shotgun (WGS) entry which is preliminary data.</text>
</comment>
<evidence type="ECO:0000313" key="2">
    <source>
        <dbReference type="Proteomes" id="UP000030848"/>
    </source>
</evidence>
<organism evidence="1 2">
    <name type="scientific">Saccharomonospora viridis</name>
    <dbReference type="NCBI Taxonomy" id="1852"/>
    <lineage>
        <taxon>Bacteria</taxon>
        <taxon>Bacillati</taxon>
        <taxon>Actinomycetota</taxon>
        <taxon>Actinomycetes</taxon>
        <taxon>Pseudonocardiales</taxon>
        <taxon>Pseudonocardiaceae</taxon>
        <taxon>Saccharomonospora</taxon>
    </lineage>
</organism>
<sequence>MAVGTTVALSASGGFGGLSTVGGSASSSAGLSAAESVVVRNIQSQLPKAKRTARQGHSQRAWKQLRMRKGRERHEEAVECVTFSFGQVQEFFLTTPCRKLERWQYPVTDEAGNEMLVAVSKVTMRRTSQARKFKDLIDEHGTGDIRPIAPLVPFTGYHYDSKTKGPSVIFAETEPLRGDPSPAVLDATATAAVALTW</sequence>
<reference evidence="1 2" key="1">
    <citation type="submission" date="2014-10" db="EMBL/GenBank/DDBJ databases">
        <title>Genome sequence of Micropolyspora internatus JCM3315.</title>
        <authorList>
            <person name="Shin S.-K."/>
            <person name="Yi H."/>
        </authorList>
    </citation>
    <scope>NUCLEOTIDE SEQUENCE [LARGE SCALE GENOMIC DNA]</scope>
    <source>
        <strain evidence="1 2">JCM 3315</strain>
    </source>
</reference>
<dbReference type="OrthoDB" id="3470137at2"/>
<dbReference type="EMBL" id="JRZE01000006">
    <property type="protein sequence ID" value="KHF42907.1"/>
    <property type="molecule type" value="Genomic_DNA"/>
</dbReference>
<dbReference type="Proteomes" id="UP000030848">
    <property type="component" value="Unassembled WGS sequence"/>
</dbReference>